<proteinExistence type="predicted"/>
<evidence type="ECO:0000313" key="3">
    <source>
        <dbReference type="Proteomes" id="UP000029392"/>
    </source>
</evidence>
<organism evidence="2 3">
    <name type="scientific">Arenimonas malthae CC-JY-1</name>
    <dbReference type="NCBI Taxonomy" id="1384054"/>
    <lineage>
        <taxon>Bacteria</taxon>
        <taxon>Pseudomonadati</taxon>
        <taxon>Pseudomonadota</taxon>
        <taxon>Gammaproteobacteria</taxon>
        <taxon>Lysobacterales</taxon>
        <taxon>Lysobacteraceae</taxon>
        <taxon>Arenimonas</taxon>
    </lineage>
</organism>
<comment type="caution">
    <text evidence="2">The sequence shown here is derived from an EMBL/GenBank/DDBJ whole genome shotgun (WGS) entry which is preliminary data.</text>
</comment>
<keyword evidence="3" id="KW-1185">Reference proteome</keyword>
<dbReference type="Proteomes" id="UP000029392">
    <property type="component" value="Unassembled WGS sequence"/>
</dbReference>
<feature type="signal peptide" evidence="1">
    <location>
        <begin position="1"/>
        <end position="26"/>
    </location>
</feature>
<accession>A0A091C3H2</accession>
<gene>
    <name evidence="2" type="ORF">N790_04830</name>
</gene>
<dbReference type="PATRIC" id="fig|1384054.3.peg.827"/>
<dbReference type="EMBL" id="AVCH01000073">
    <property type="protein sequence ID" value="KFN51205.1"/>
    <property type="molecule type" value="Genomic_DNA"/>
</dbReference>
<dbReference type="STRING" id="1384054.N790_04830"/>
<name>A0A091C3H2_9GAMM</name>
<sequence>MYPKFKTNLMALAVALGTLATGYGFGAPPSQPVAIQPDPVLAALDEAADETTLGASASEEALRAGSLRRGALQRHMAMPYVSMASLMPRRES</sequence>
<evidence type="ECO:0000313" key="2">
    <source>
        <dbReference type="EMBL" id="KFN51205.1"/>
    </source>
</evidence>
<feature type="chain" id="PRO_5001870369" evidence="1">
    <location>
        <begin position="27"/>
        <end position="92"/>
    </location>
</feature>
<dbReference type="AlphaFoldDB" id="A0A091C3H2"/>
<evidence type="ECO:0000256" key="1">
    <source>
        <dbReference type="SAM" id="SignalP"/>
    </source>
</evidence>
<protein>
    <submittedName>
        <fullName evidence="2">Uncharacterized protein</fullName>
    </submittedName>
</protein>
<keyword evidence="1" id="KW-0732">Signal</keyword>
<dbReference type="RefSeq" id="WP_043801293.1">
    <property type="nucleotide sequence ID" value="NZ_AVCH01000073.1"/>
</dbReference>
<reference evidence="2 3" key="1">
    <citation type="submission" date="2013-09" db="EMBL/GenBank/DDBJ databases">
        <title>Genome sequencing of Arenimonas malthae.</title>
        <authorList>
            <person name="Chen F."/>
            <person name="Wang G."/>
        </authorList>
    </citation>
    <scope>NUCLEOTIDE SEQUENCE [LARGE SCALE GENOMIC DNA]</scope>
    <source>
        <strain evidence="2 3">CC-JY-1</strain>
    </source>
</reference>
<dbReference type="OrthoDB" id="5966679at2"/>